<dbReference type="Pfam" id="PF22936">
    <property type="entry name" value="Pol_BBD"/>
    <property type="match status" value="1"/>
</dbReference>
<sequence length="349" mass="39023">MMVMLPPTAKPKVTTGFKCPPEMLAAIDTPTNSASAWAMAMATSPAGSSAASDVSLPANVYKLDAIFTKFLDSVLMLTRLFCLVYCKTTTAKELWESLERKYKTEDAGTKKFVVARFLDYKMVDSKSVVSQVQDLQVLLHDIHAEGMTLSETFQVAAIIEKLPPSWVEFKNYLKHKRKEMSVEDLVVRLRIEEDNKLAQKDTYTPDSAKANMVEHAGSSSRFNSKGNKKEKWKNEKKSKGKSEYLAPKARIMPKRVNPRQANMVNDDVDMIAMVSDVCAMISEVNLVGTNHGGWWIDTRATCHVCADKRMFHSFRAINNGQKLYMGNSATADIKGEGDVVLKMTSEKQK</sequence>
<dbReference type="Proteomes" id="UP001151760">
    <property type="component" value="Unassembled WGS sequence"/>
</dbReference>
<name>A0ABQ5F8H8_9ASTR</name>
<feature type="region of interest" description="Disordered" evidence="1">
    <location>
        <begin position="212"/>
        <end position="242"/>
    </location>
</feature>
<dbReference type="Pfam" id="PF14223">
    <property type="entry name" value="Retrotran_gag_2"/>
    <property type="match status" value="1"/>
</dbReference>
<evidence type="ECO:0000313" key="4">
    <source>
        <dbReference type="Proteomes" id="UP001151760"/>
    </source>
</evidence>
<reference evidence="3" key="2">
    <citation type="submission" date="2022-01" db="EMBL/GenBank/DDBJ databases">
        <authorList>
            <person name="Yamashiro T."/>
            <person name="Shiraishi A."/>
            <person name="Satake H."/>
            <person name="Nakayama K."/>
        </authorList>
    </citation>
    <scope>NUCLEOTIDE SEQUENCE</scope>
</reference>
<feature type="domain" description="Retrovirus-related Pol polyprotein from transposon TNT 1-94-like beta-barrel" evidence="2">
    <location>
        <begin position="294"/>
        <end position="347"/>
    </location>
</feature>
<accession>A0ABQ5F8H8</accession>
<dbReference type="PANTHER" id="PTHR47592:SF27">
    <property type="entry name" value="OS08G0421700 PROTEIN"/>
    <property type="match status" value="1"/>
</dbReference>
<organism evidence="3 4">
    <name type="scientific">Tanacetum coccineum</name>
    <dbReference type="NCBI Taxonomy" id="301880"/>
    <lineage>
        <taxon>Eukaryota</taxon>
        <taxon>Viridiplantae</taxon>
        <taxon>Streptophyta</taxon>
        <taxon>Embryophyta</taxon>
        <taxon>Tracheophyta</taxon>
        <taxon>Spermatophyta</taxon>
        <taxon>Magnoliopsida</taxon>
        <taxon>eudicotyledons</taxon>
        <taxon>Gunneridae</taxon>
        <taxon>Pentapetalae</taxon>
        <taxon>asterids</taxon>
        <taxon>campanulids</taxon>
        <taxon>Asterales</taxon>
        <taxon>Asteraceae</taxon>
        <taxon>Asteroideae</taxon>
        <taxon>Anthemideae</taxon>
        <taxon>Anthemidinae</taxon>
        <taxon>Tanacetum</taxon>
    </lineage>
</organism>
<dbReference type="EMBL" id="BQNB010017122">
    <property type="protein sequence ID" value="GJT59570.1"/>
    <property type="molecule type" value="Genomic_DNA"/>
</dbReference>
<gene>
    <name evidence="3" type="ORF">Tco_1003103</name>
</gene>
<protein>
    <recommendedName>
        <fullName evidence="2">Retrovirus-related Pol polyprotein from transposon TNT 1-94-like beta-barrel domain-containing protein</fullName>
    </recommendedName>
</protein>
<comment type="caution">
    <text evidence="3">The sequence shown here is derived from an EMBL/GenBank/DDBJ whole genome shotgun (WGS) entry which is preliminary data.</text>
</comment>
<dbReference type="PANTHER" id="PTHR47592">
    <property type="entry name" value="PBF68 PROTEIN"/>
    <property type="match status" value="1"/>
</dbReference>
<evidence type="ECO:0000313" key="3">
    <source>
        <dbReference type="EMBL" id="GJT59570.1"/>
    </source>
</evidence>
<dbReference type="InterPro" id="IPR054722">
    <property type="entry name" value="PolX-like_BBD"/>
</dbReference>
<keyword evidence="4" id="KW-1185">Reference proteome</keyword>
<evidence type="ECO:0000259" key="2">
    <source>
        <dbReference type="Pfam" id="PF22936"/>
    </source>
</evidence>
<reference evidence="3" key="1">
    <citation type="journal article" date="2022" name="Int. J. Mol. Sci.">
        <title>Draft Genome of Tanacetum Coccineum: Genomic Comparison of Closely Related Tanacetum-Family Plants.</title>
        <authorList>
            <person name="Yamashiro T."/>
            <person name="Shiraishi A."/>
            <person name="Nakayama K."/>
            <person name="Satake H."/>
        </authorList>
    </citation>
    <scope>NUCLEOTIDE SEQUENCE</scope>
</reference>
<feature type="compositionally biased region" description="Basic and acidic residues" evidence="1">
    <location>
        <begin position="227"/>
        <end position="242"/>
    </location>
</feature>
<proteinExistence type="predicted"/>
<evidence type="ECO:0000256" key="1">
    <source>
        <dbReference type="SAM" id="MobiDB-lite"/>
    </source>
</evidence>